<reference evidence="2 3" key="1">
    <citation type="submission" date="2018-07" db="EMBL/GenBank/DDBJ databases">
        <title>Marsedoiliclastica nanhaica gen. nov. sp. nov., a novel marine hydrocarbonoclastic bacterium isolated from an in-situ enriched hydrocarbon-degrading consortium in deep-sea sediment.</title>
        <authorList>
            <person name="Dong C."/>
            <person name="Ma T."/>
            <person name="Liu R."/>
            <person name="Shao Z."/>
        </authorList>
    </citation>
    <scope>NUCLEOTIDE SEQUENCE [LARGE SCALE GENOMIC DNA]</scope>
    <source>
        <strain evidence="3">soil36-7</strain>
    </source>
</reference>
<organism evidence="2 3">
    <name type="scientific">Hydrocarboniclastica marina</name>
    <dbReference type="NCBI Taxonomy" id="2259620"/>
    <lineage>
        <taxon>Bacteria</taxon>
        <taxon>Pseudomonadati</taxon>
        <taxon>Pseudomonadota</taxon>
        <taxon>Gammaproteobacteria</taxon>
        <taxon>Alteromonadales</taxon>
        <taxon>Alteromonadaceae</taxon>
        <taxon>Hydrocarboniclastica</taxon>
    </lineage>
</organism>
<protein>
    <submittedName>
        <fullName evidence="2">Uncharacterized protein</fullName>
    </submittedName>
</protein>
<evidence type="ECO:0000313" key="3">
    <source>
        <dbReference type="Proteomes" id="UP000298049"/>
    </source>
</evidence>
<dbReference type="AlphaFoldDB" id="A0A4P7XHW9"/>
<dbReference type="KEGG" id="hmi:soil367_05555"/>
<sequence>MRQRNKLGVPASNTISAVSDRAGIDPSAIKEALLHFQVLLELTHTCCRPASEFPGGRRASDQPGSDQPQKRELLRAGLAESLAALKDNLESNSGSDGDTERYLADTLVRLLDIAGEYDLDLTSALIERLAYDAELESQR</sequence>
<accession>A0A4P7XHW9</accession>
<keyword evidence="3" id="KW-1185">Reference proteome</keyword>
<name>A0A4P7XHW9_9ALTE</name>
<dbReference type="EMBL" id="CP031093">
    <property type="protein sequence ID" value="QCF25437.1"/>
    <property type="molecule type" value="Genomic_DNA"/>
</dbReference>
<gene>
    <name evidence="2" type="ORF">soil367_05555</name>
</gene>
<evidence type="ECO:0000313" key="2">
    <source>
        <dbReference type="EMBL" id="QCF25437.1"/>
    </source>
</evidence>
<dbReference type="Proteomes" id="UP000298049">
    <property type="component" value="Chromosome"/>
</dbReference>
<feature type="region of interest" description="Disordered" evidence="1">
    <location>
        <begin position="51"/>
        <end position="70"/>
    </location>
</feature>
<evidence type="ECO:0000256" key="1">
    <source>
        <dbReference type="SAM" id="MobiDB-lite"/>
    </source>
</evidence>
<proteinExistence type="predicted"/>